<organism evidence="1 2">
    <name type="scientific">Paracoccus litorisediminis</name>
    <dbReference type="NCBI Taxonomy" id="2006130"/>
    <lineage>
        <taxon>Bacteria</taxon>
        <taxon>Pseudomonadati</taxon>
        <taxon>Pseudomonadota</taxon>
        <taxon>Alphaproteobacteria</taxon>
        <taxon>Rhodobacterales</taxon>
        <taxon>Paracoccaceae</taxon>
        <taxon>Paracoccus</taxon>
    </lineage>
</organism>
<accession>A0A844HRI1</accession>
<protein>
    <submittedName>
        <fullName evidence="1">Uncharacterized protein</fullName>
    </submittedName>
</protein>
<evidence type="ECO:0000313" key="1">
    <source>
        <dbReference type="EMBL" id="MTH62446.1"/>
    </source>
</evidence>
<dbReference type="EMBL" id="WMIG01000036">
    <property type="protein sequence ID" value="MTH62446.1"/>
    <property type="molecule type" value="Genomic_DNA"/>
</dbReference>
<gene>
    <name evidence="1" type="ORF">GL300_25025</name>
</gene>
<sequence length="135" mass="14516">MPMNRATAALGYFALIGLTSCGAPEERCEARVSSEYRQVSRLLAEVQANISRGYAWENEIRDGGDFSFCAGGYGGGYDGWGWGGVGYGTCYGGTDVVRKRVAIDPAAEMRKRDALQQRLKALSTQGPEACAARYG</sequence>
<evidence type="ECO:0000313" key="2">
    <source>
        <dbReference type="Proteomes" id="UP000449846"/>
    </source>
</evidence>
<keyword evidence="2" id="KW-1185">Reference proteome</keyword>
<comment type="caution">
    <text evidence="1">The sequence shown here is derived from an EMBL/GenBank/DDBJ whole genome shotgun (WGS) entry which is preliminary data.</text>
</comment>
<reference evidence="1 2" key="1">
    <citation type="submission" date="2019-11" db="EMBL/GenBank/DDBJ databases">
        <authorList>
            <person name="Dong K."/>
        </authorList>
    </citation>
    <scope>NUCLEOTIDE SEQUENCE [LARGE SCALE GENOMIC DNA]</scope>
    <source>
        <strain evidence="1 2">NBRC 112902</strain>
    </source>
</reference>
<name>A0A844HRI1_9RHOB</name>
<dbReference type="PROSITE" id="PS51257">
    <property type="entry name" value="PROKAR_LIPOPROTEIN"/>
    <property type="match status" value="1"/>
</dbReference>
<dbReference type="Proteomes" id="UP000449846">
    <property type="component" value="Unassembled WGS sequence"/>
</dbReference>
<proteinExistence type="predicted"/>
<dbReference type="AlphaFoldDB" id="A0A844HRI1"/>